<dbReference type="EMBL" id="BRXX01000051">
    <property type="protein sequence ID" value="GMH85655.1"/>
    <property type="molecule type" value="Genomic_DNA"/>
</dbReference>
<evidence type="ECO:0000313" key="2">
    <source>
        <dbReference type="Proteomes" id="UP001165160"/>
    </source>
</evidence>
<proteinExistence type="predicted"/>
<dbReference type="Proteomes" id="UP001165160">
    <property type="component" value="Unassembled WGS sequence"/>
</dbReference>
<keyword evidence="2" id="KW-1185">Reference proteome</keyword>
<reference evidence="2" key="1">
    <citation type="journal article" date="2023" name="Commun. Biol.">
        <title>Genome analysis of Parmales, the sister group of diatoms, reveals the evolutionary specialization of diatoms from phago-mixotrophs to photoautotrophs.</title>
        <authorList>
            <person name="Ban H."/>
            <person name="Sato S."/>
            <person name="Yoshikawa S."/>
            <person name="Yamada K."/>
            <person name="Nakamura Y."/>
            <person name="Ichinomiya M."/>
            <person name="Sato N."/>
            <person name="Blanc-Mathieu R."/>
            <person name="Endo H."/>
            <person name="Kuwata A."/>
            <person name="Ogata H."/>
        </authorList>
    </citation>
    <scope>NUCLEOTIDE SEQUENCE [LARGE SCALE GENOMIC DNA]</scope>
    <source>
        <strain evidence="2">NIES 3699</strain>
    </source>
</reference>
<evidence type="ECO:0000313" key="1">
    <source>
        <dbReference type="EMBL" id="GMH85655.1"/>
    </source>
</evidence>
<comment type="caution">
    <text evidence="1">The sequence shown here is derived from an EMBL/GenBank/DDBJ whole genome shotgun (WGS) entry which is preliminary data.</text>
</comment>
<protein>
    <submittedName>
        <fullName evidence="1">Uncharacterized protein</fullName>
    </submittedName>
</protein>
<organism evidence="1 2">
    <name type="scientific">Triparma verrucosa</name>
    <dbReference type="NCBI Taxonomy" id="1606542"/>
    <lineage>
        <taxon>Eukaryota</taxon>
        <taxon>Sar</taxon>
        <taxon>Stramenopiles</taxon>
        <taxon>Ochrophyta</taxon>
        <taxon>Bolidophyceae</taxon>
        <taxon>Parmales</taxon>
        <taxon>Triparmaceae</taxon>
        <taxon>Triparma</taxon>
    </lineage>
</organism>
<name>A0A9W7EPW5_9STRA</name>
<sequence>MKVPDSLRTFGDFVFFNCFELFPWHTIDVYDQNFQIALVTYLRSEKYEHEAERAKIYDLIAKRDSLKRSGSNPEKLASIRAELKDLISVWKDTGYTYCFKTYREIGMQNSNYGGMENLNNTTKEEKSRKKRKQKVATRLEEMYRSRFEALYSKHAPHKFKKISSVMAKYSGNLGEALAAAEEKYAGEAGPPLPAALVSD</sequence>
<dbReference type="AlphaFoldDB" id="A0A9W7EPW5"/>
<gene>
    <name evidence="1" type="ORF">TrVE_jg6359</name>
</gene>
<accession>A0A9W7EPW5</accession>